<comment type="caution">
    <text evidence="1">The sequence shown here is derived from an EMBL/GenBank/DDBJ whole genome shotgun (WGS) entry which is preliminary data.</text>
</comment>
<reference evidence="1 2" key="1">
    <citation type="journal article" date="2018" name="Front. Plant Sci.">
        <title>Red Clover (Trifolium pratense) and Zigzag Clover (T. medium) - A Picture of Genomic Similarities and Differences.</title>
        <authorList>
            <person name="Dluhosova J."/>
            <person name="Istvanek J."/>
            <person name="Nedelnik J."/>
            <person name="Repkova J."/>
        </authorList>
    </citation>
    <scope>NUCLEOTIDE SEQUENCE [LARGE SCALE GENOMIC DNA]</scope>
    <source>
        <strain evidence="2">cv. 10/8</strain>
        <tissue evidence="1">Leaf</tissue>
    </source>
</reference>
<proteinExistence type="predicted"/>
<protein>
    <submittedName>
        <fullName evidence="1">Uncharacterized protein</fullName>
    </submittedName>
</protein>
<organism evidence="1 2">
    <name type="scientific">Trifolium medium</name>
    <dbReference type="NCBI Taxonomy" id="97028"/>
    <lineage>
        <taxon>Eukaryota</taxon>
        <taxon>Viridiplantae</taxon>
        <taxon>Streptophyta</taxon>
        <taxon>Embryophyta</taxon>
        <taxon>Tracheophyta</taxon>
        <taxon>Spermatophyta</taxon>
        <taxon>Magnoliopsida</taxon>
        <taxon>eudicotyledons</taxon>
        <taxon>Gunneridae</taxon>
        <taxon>Pentapetalae</taxon>
        <taxon>rosids</taxon>
        <taxon>fabids</taxon>
        <taxon>Fabales</taxon>
        <taxon>Fabaceae</taxon>
        <taxon>Papilionoideae</taxon>
        <taxon>50 kb inversion clade</taxon>
        <taxon>NPAAA clade</taxon>
        <taxon>Hologalegina</taxon>
        <taxon>IRL clade</taxon>
        <taxon>Trifolieae</taxon>
        <taxon>Trifolium</taxon>
    </lineage>
</organism>
<accession>A0A392W9X1</accession>
<dbReference type="Proteomes" id="UP000265520">
    <property type="component" value="Unassembled WGS sequence"/>
</dbReference>
<keyword evidence="2" id="KW-1185">Reference proteome</keyword>
<dbReference type="EMBL" id="LXQA011435420">
    <property type="protein sequence ID" value="MCI97187.1"/>
    <property type="molecule type" value="Genomic_DNA"/>
</dbReference>
<evidence type="ECO:0000313" key="1">
    <source>
        <dbReference type="EMBL" id="MCI97187.1"/>
    </source>
</evidence>
<evidence type="ECO:0000313" key="2">
    <source>
        <dbReference type="Proteomes" id="UP000265520"/>
    </source>
</evidence>
<sequence>MADYNPLIKELQDGIRANTESIDQIQADLLAQLRRSEIA</sequence>
<dbReference type="AlphaFoldDB" id="A0A392W9X1"/>
<name>A0A392W9X1_9FABA</name>
<feature type="non-terminal residue" evidence="1">
    <location>
        <position position="39"/>
    </location>
</feature>